<proteinExistence type="predicted"/>
<feature type="domain" description="Bacterial bifunctional deaminase-reductase C-terminal" evidence="1">
    <location>
        <begin position="88"/>
        <end position="157"/>
    </location>
</feature>
<evidence type="ECO:0000313" key="3">
    <source>
        <dbReference type="Proteomes" id="UP000251213"/>
    </source>
</evidence>
<dbReference type="Pfam" id="PF01872">
    <property type="entry name" value="RibD_C"/>
    <property type="match status" value="1"/>
</dbReference>
<comment type="caution">
    <text evidence="2">The sequence shown here is derived from an EMBL/GenBank/DDBJ whole genome shotgun (WGS) entry which is preliminary data.</text>
</comment>
<dbReference type="Gene3D" id="3.40.430.10">
    <property type="entry name" value="Dihydrofolate Reductase, subunit A"/>
    <property type="match status" value="1"/>
</dbReference>
<reference evidence="2 3" key="1">
    <citation type="submission" date="2018-06" db="EMBL/GenBank/DDBJ databases">
        <title>Thermoflavimicrobium daqus sp. nov., a thermophilic microbe isolated from Moutai-flavour Daqu.</title>
        <authorList>
            <person name="Wang X."/>
            <person name="Zhou H."/>
        </authorList>
    </citation>
    <scope>NUCLEOTIDE SEQUENCE [LARGE SCALE GENOMIC DNA]</scope>
    <source>
        <strain evidence="2 3">FBKL4.011</strain>
    </source>
</reference>
<dbReference type="GO" id="GO:0008703">
    <property type="term" value="F:5-amino-6-(5-phosphoribosylamino)uracil reductase activity"/>
    <property type="evidence" value="ECO:0007669"/>
    <property type="project" value="InterPro"/>
</dbReference>
<protein>
    <submittedName>
        <fullName evidence="2">Dihydrofolate reductase</fullName>
    </submittedName>
</protein>
<organism evidence="2 3">
    <name type="scientific">Thermoflavimicrobium daqui</name>
    <dbReference type="NCBI Taxonomy" id="2137476"/>
    <lineage>
        <taxon>Bacteria</taxon>
        <taxon>Bacillati</taxon>
        <taxon>Bacillota</taxon>
        <taxon>Bacilli</taxon>
        <taxon>Bacillales</taxon>
        <taxon>Thermoactinomycetaceae</taxon>
        <taxon>Thermoflavimicrobium</taxon>
    </lineage>
</organism>
<dbReference type="PANTHER" id="PTHR38011:SF11">
    <property type="entry name" value="2,5-DIAMINO-6-RIBOSYLAMINO-4(3H)-PYRIMIDINONE 5'-PHOSPHATE REDUCTASE"/>
    <property type="match status" value="1"/>
</dbReference>
<dbReference type="PANTHER" id="PTHR38011">
    <property type="entry name" value="DIHYDROFOLATE REDUCTASE FAMILY PROTEIN (AFU_ORTHOLOGUE AFUA_8G06820)"/>
    <property type="match status" value="1"/>
</dbReference>
<dbReference type="SUPFAM" id="SSF53597">
    <property type="entry name" value="Dihydrofolate reductase-like"/>
    <property type="match status" value="1"/>
</dbReference>
<keyword evidence="3" id="KW-1185">Reference proteome</keyword>
<dbReference type="AlphaFoldDB" id="A0A364K844"/>
<dbReference type="Proteomes" id="UP000251213">
    <property type="component" value="Unassembled WGS sequence"/>
</dbReference>
<dbReference type="GO" id="GO:0009231">
    <property type="term" value="P:riboflavin biosynthetic process"/>
    <property type="evidence" value="ECO:0007669"/>
    <property type="project" value="InterPro"/>
</dbReference>
<name>A0A364K844_9BACL</name>
<dbReference type="OrthoDB" id="195113at2"/>
<dbReference type="InterPro" id="IPR024072">
    <property type="entry name" value="DHFR-like_dom_sf"/>
</dbReference>
<gene>
    <name evidence="2" type="ORF">DL897_03525</name>
</gene>
<dbReference type="InterPro" id="IPR002734">
    <property type="entry name" value="RibDG_C"/>
</dbReference>
<dbReference type="InterPro" id="IPR050765">
    <property type="entry name" value="Riboflavin_Biosynth_HTPR"/>
</dbReference>
<dbReference type="EMBL" id="QJKK01000002">
    <property type="protein sequence ID" value="RAL26463.1"/>
    <property type="molecule type" value="Genomic_DNA"/>
</dbReference>
<evidence type="ECO:0000259" key="1">
    <source>
        <dbReference type="Pfam" id="PF01872"/>
    </source>
</evidence>
<reference evidence="2 3" key="2">
    <citation type="submission" date="2018-06" db="EMBL/GenBank/DDBJ databases">
        <authorList>
            <person name="Zhirakovskaya E."/>
        </authorList>
    </citation>
    <scope>NUCLEOTIDE SEQUENCE [LARGE SCALE GENOMIC DNA]</scope>
    <source>
        <strain evidence="2 3">FBKL4.011</strain>
    </source>
</reference>
<sequence length="166" mass="18848">MSLDGYIARENGDIDWLLENSPSNPEEYGFPDFYKSIDTVIMGKSTYDQLPELSDSFPYPDKKCYVFSKSTSGSNENVEFINEEISSFIKKVKLQSEGNIWLVGGGKLIESFIESDAIDEYIITIVPILIGKGIPLFNKNNVETLLKLKSHSRFGDCIMIHYEVKR</sequence>
<evidence type="ECO:0000313" key="2">
    <source>
        <dbReference type="EMBL" id="RAL26463.1"/>
    </source>
</evidence>
<accession>A0A364K844</accession>